<name>A0A2S4UKG4_9BASI</name>
<reference evidence="3" key="1">
    <citation type="submission" date="2017-12" db="EMBL/GenBank/DDBJ databases">
        <title>Gene loss provides genomic basis for host adaptation in cereal stripe rust fungi.</title>
        <authorList>
            <person name="Xia C."/>
        </authorList>
    </citation>
    <scope>NUCLEOTIDE SEQUENCE [LARGE SCALE GENOMIC DNA]</scope>
    <source>
        <strain evidence="3">93-210</strain>
    </source>
</reference>
<evidence type="ECO:0000259" key="2">
    <source>
        <dbReference type="PROSITE" id="PS50011"/>
    </source>
</evidence>
<dbReference type="PROSITE" id="PS00107">
    <property type="entry name" value="PROTEIN_KINASE_ATP"/>
    <property type="match status" value="1"/>
</dbReference>
<dbReference type="Gene3D" id="1.10.510.10">
    <property type="entry name" value="Transferase(Phosphotransferase) domain 1"/>
    <property type="match status" value="1"/>
</dbReference>
<evidence type="ECO:0000313" key="3">
    <source>
        <dbReference type="EMBL" id="POV97775.1"/>
    </source>
</evidence>
<dbReference type="InterPro" id="IPR017441">
    <property type="entry name" value="Protein_kinase_ATP_BS"/>
</dbReference>
<dbReference type="AlphaFoldDB" id="A0A2S4UKG4"/>
<protein>
    <recommendedName>
        <fullName evidence="2">Protein kinase domain-containing protein</fullName>
    </recommendedName>
</protein>
<proteinExistence type="predicted"/>
<dbReference type="GO" id="GO:0004672">
    <property type="term" value="F:protein kinase activity"/>
    <property type="evidence" value="ECO:0007669"/>
    <property type="project" value="InterPro"/>
</dbReference>
<dbReference type="SMART" id="SM00220">
    <property type="entry name" value="S_TKc"/>
    <property type="match status" value="1"/>
</dbReference>
<dbReference type="InterPro" id="IPR011009">
    <property type="entry name" value="Kinase-like_dom_sf"/>
</dbReference>
<organism evidence="3 4">
    <name type="scientific">Puccinia striiformis</name>
    <dbReference type="NCBI Taxonomy" id="27350"/>
    <lineage>
        <taxon>Eukaryota</taxon>
        <taxon>Fungi</taxon>
        <taxon>Dikarya</taxon>
        <taxon>Basidiomycota</taxon>
        <taxon>Pucciniomycotina</taxon>
        <taxon>Pucciniomycetes</taxon>
        <taxon>Pucciniales</taxon>
        <taxon>Pucciniaceae</taxon>
        <taxon>Puccinia</taxon>
    </lineage>
</organism>
<dbReference type="SUPFAM" id="SSF56112">
    <property type="entry name" value="Protein kinase-like (PK-like)"/>
    <property type="match status" value="1"/>
</dbReference>
<gene>
    <name evidence="3" type="ORF">PSTT_14855</name>
</gene>
<dbReference type="PROSITE" id="PS50011">
    <property type="entry name" value="PROTEIN_KINASE_DOM"/>
    <property type="match status" value="1"/>
</dbReference>
<comment type="caution">
    <text evidence="3">The sequence shown here is derived from an EMBL/GenBank/DDBJ whole genome shotgun (WGS) entry which is preliminary data.</text>
</comment>
<dbReference type="VEuPathDB" id="FungiDB:PSTT_14855"/>
<dbReference type="EMBL" id="PKSL01000248">
    <property type="protein sequence ID" value="POV97775.1"/>
    <property type="molecule type" value="Genomic_DNA"/>
</dbReference>
<dbReference type="GO" id="GO:0005524">
    <property type="term" value="F:ATP binding"/>
    <property type="evidence" value="ECO:0007669"/>
    <property type="project" value="UniProtKB-UniRule"/>
</dbReference>
<feature type="domain" description="Protein kinase" evidence="2">
    <location>
        <begin position="59"/>
        <end position="322"/>
    </location>
</feature>
<dbReference type="PANTHER" id="PTHR24347">
    <property type="entry name" value="SERINE/THREONINE-PROTEIN KINASE"/>
    <property type="match status" value="1"/>
</dbReference>
<accession>A0A2S4UKG4</accession>
<keyword evidence="4" id="KW-1185">Reference proteome</keyword>
<sequence>MKPPGYEDTRAHIDGIKIRGIHIPLDLLGWKDKVIEFPRSDVDFKDSQLERQESPNLTLEIEKELGRGDNSIVYQVVTPALPTGPSALKVISKITPDNVKIDGRGRTSEKLNHRHILDLKAAFETESEIFLMTELCEYGTIRDFTEKSASFGGQLLAFRGVYHEDLFPQNTLLAADNKQIVLKLSNFGWAKAIPIGEGTSSAGEINSNHSQIDLRQLPMVLHCLVGDKDHAWPTGSNRSRSLMNLLDRLKRQLKSRNTLLQISDYVFYPFPESIPLAAIKQVVDFSGIDEETSTLIVKKCSRISVSLHLTTNEPLPLPVIGM</sequence>
<dbReference type="InterPro" id="IPR000719">
    <property type="entry name" value="Prot_kinase_dom"/>
</dbReference>
<dbReference type="Pfam" id="PF00069">
    <property type="entry name" value="Pkinase"/>
    <property type="match status" value="1"/>
</dbReference>
<evidence type="ECO:0000256" key="1">
    <source>
        <dbReference type="PROSITE-ProRule" id="PRU10141"/>
    </source>
</evidence>
<evidence type="ECO:0000313" key="4">
    <source>
        <dbReference type="Proteomes" id="UP000239156"/>
    </source>
</evidence>
<keyword evidence="1" id="KW-0067">ATP-binding</keyword>
<feature type="binding site" evidence="1">
    <location>
        <position position="89"/>
    </location>
    <ligand>
        <name>ATP</name>
        <dbReference type="ChEBI" id="CHEBI:30616"/>
    </ligand>
</feature>
<keyword evidence="1" id="KW-0547">Nucleotide-binding</keyword>
<dbReference type="VEuPathDB" id="FungiDB:PSHT_06832"/>
<dbReference type="Proteomes" id="UP000239156">
    <property type="component" value="Unassembled WGS sequence"/>
</dbReference>